<gene>
    <name evidence="2" type="ORF">B0I35DRAFT_426509</name>
</gene>
<organism evidence="2 3">
    <name type="scientific">Stachybotrys elegans</name>
    <dbReference type="NCBI Taxonomy" id="80388"/>
    <lineage>
        <taxon>Eukaryota</taxon>
        <taxon>Fungi</taxon>
        <taxon>Dikarya</taxon>
        <taxon>Ascomycota</taxon>
        <taxon>Pezizomycotina</taxon>
        <taxon>Sordariomycetes</taxon>
        <taxon>Hypocreomycetidae</taxon>
        <taxon>Hypocreales</taxon>
        <taxon>Stachybotryaceae</taxon>
        <taxon>Stachybotrys</taxon>
    </lineage>
</organism>
<feature type="region of interest" description="Disordered" evidence="1">
    <location>
        <begin position="169"/>
        <end position="191"/>
    </location>
</feature>
<evidence type="ECO:0000256" key="1">
    <source>
        <dbReference type="SAM" id="MobiDB-lite"/>
    </source>
</evidence>
<accession>A0A8K0STW3</accession>
<feature type="region of interest" description="Disordered" evidence="1">
    <location>
        <begin position="223"/>
        <end position="270"/>
    </location>
</feature>
<comment type="caution">
    <text evidence="2">The sequence shown here is derived from an EMBL/GenBank/DDBJ whole genome shotgun (WGS) entry which is preliminary data.</text>
</comment>
<dbReference type="AlphaFoldDB" id="A0A8K0STW3"/>
<evidence type="ECO:0000313" key="3">
    <source>
        <dbReference type="Proteomes" id="UP000813444"/>
    </source>
</evidence>
<feature type="compositionally biased region" description="Basic residues" evidence="1">
    <location>
        <begin position="323"/>
        <end position="339"/>
    </location>
</feature>
<keyword evidence="3" id="KW-1185">Reference proteome</keyword>
<feature type="region of interest" description="Disordered" evidence="1">
    <location>
        <begin position="320"/>
        <end position="355"/>
    </location>
</feature>
<sequence>MVLSQGNSHDSWWQLVALSHYGRTHTRCHLPFPQIFLTFLSPFAITNPSISDFLSFSCKTLFYTHQNIVCGFSARKIAVPIQFCGAFSTTHYQHSLFLPSLQSFVRTACHHHAERNPEPTISDMSNTLPAALRESVHQDDRSGIEERTDKDMVRFRQRVSHQYHPRKYRRVKSPGSLGGDVGKATKRPKEAPRIYQPLLSKTKGRIEEQFLKLIDGMIERSRDNTDWSSNRRDAMHKQDKSQASREAIISKKRTPLPSEPQDPPRKPGMPTIILTTPEGENQPESDLPRWWEWNEKKQSQAYRMDARAQWKEPKLLNPEWKPRKSLRRVSKRKRLRYHYKTASSDARQSAKRPVM</sequence>
<evidence type="ECO:0000313" key="2">
    <source>
        <dbReference type="EMBL" id="KAH7322808.1"/>
    </source>
</evidence>
<name>A0A8K0STW3_9HYPO</name>
<dbReference type="EMBL" id="JAGPNK010000004">
    <property type="protein sequence ID" value="KAH7322808.1"/>
    <property type="molecule type" value="Genomic_DNA"/>
</dbReference>
<protein>
    <submittedName>
        <fullName evidence="2">Uncharacterized protein</fullName>
    </submittedName>
</protein>
<reference evidence="2" key="1">
    <citation type="journal article" date="2021" name="Nat. Commun.">
        <title>Genetic determinants of endophytism in the Arabidopsis root mycobiome.</title>
        <authorList>
            <person name="Mesny F."/>
            <person name="Miyauchi S."/>
            <person name="Thiergart T."/>
            <person name="Pickel B."/>
            <person name="Atanasova L."/>
            <person name="Karlsson M."/>
            <person name="Huettel B."/>
            <person name="Barry K.W."/>
            <person name="Haridas S."/>
            <person name="Chen C."/>
            <person name="Bauer D."/>
            <person name="Andreopoulos W."/>
            <person name="Pangilinan J."/>
            <person name="LaButti K."/>
            <person name="Riley R."/>
            <person name="Lipzen A."/>
            <person name="Clum A."/>
            <person name="Drula E."/>
            <person name="Henrissat B."/>
            <person name="Kohler A."/>
            <person name="Grigoriev I.V."/>
            <person name="Martin F.M."/>
            <person name="Hacquard S."/>
        </authorList>
    </citation>
    <scope>NUCLEOTIDE SEQUENCE</scope>
    <source>
        <strain evidence="2">MPI-CAGE-CH-0235</strain>
    </source>
</reference>
<dbReference type="Proteomes" id="UP000813444">
    <property type="component" value="Unassembled WGS sequence"/>
</dbReference>
<feature type="compositionally biased region" description="Basic and acidic residues" evidence="1">
    <location>
        <begin position="223"/>
        <end position="243"/>
    </location>
</feature>
<proteinExistence type="predicted"/>